<evidence type="ECO:0008006" key="3">
    <source>
        <dbReference type="Google" id="ProtNLM"/>
    </source>
</evidence>
<gene>
    <name evidence="1" type="ORF">P24_07509</name>
</gene>
<evidence type="ECO:0000313" key="1">
    <source>
        <dbReference type="EMBL" id="EKE76473.1"/>
    </source>
</evidence>
<dbReference type="EMBL" id="AMRL01000007">
    <property type="protein sequence ID" value="EKE76473.1"/>
    <property type="molecule type" value="Genomic_DNA"/>
</dbReference>
<accession>K2JMB0</accession>
<dbReference type="eggNOG" id="COG3146">
    <property type="taxonomic scope" value="Bacteria"/>
</dbReference>
<protein>
    <recommendedName>
        <fullName evidence="3">GNAT family N-acetyltransferase</fullName>
    </recommendedName>
</protein>
<dbReference type="SUPFAM" id="SSF55729">
    <property type="entry name" value="Acyl-CoA N-acyltransferases (Nat)"/>
    <property type="match status" value="1"/>
</dbReference>
<name>K2JMB0_9PROT</name>
<dbReference type="AlphaFoldDB" id="K2JMB0"/>
<reference evidence="1 2" key="1">
    <citation type="journal article" date="2012" name="J. Bacteriol.">
        <title>Genome Sequence of Oceanibaculum indicum Type Strain P24.</title>
        <authorList>
            <person name="Lai Q."/>
            <person name="Shao Z."/>
        </authorList>
    </citation>
    <scope>NUCLEOTIDE SEQUENCE [LARGE SCALE GENOMIC DNA]</scope>
    <source>
        <strain evidence="1 2">P24</strain>
    </source>
</reference>
<evidence type="ECO:0000313" key="2">
    <source>
        <dbReference type="Proteomes" id="UP000006746"/>
    </source>
</evidence>
<proteinExistence type="predicted"/>
<comment type="caution">
    <text evidence="1">The sequence shown here is derived from an EMBL/GenBank/DDBJ whole genome shotgun (WGS) entry which is preliminary data.</text>
</comment>
<dbReference type="InterPro" id="IPR016181">
    <property type="entry name" value="Acyl_CoA_acyltransferase"/>
</dbReference>
<dbReference type="InterPro" id="IPR007434">
    <property type="entry name" value="FemAB-like"/>
</dbReference>
<dbReference type="Pfam" id="PF04339">
    <property type="entry name" value="FemAB_like"/>
    <property type="match status" value="1"/>
</dbReference>
<dbReference type="PANTHER" id="PTHR47017:SF1">
    <property type="entry name" value="ACYL-COA"/>
    <property type="match status" value="1"/>
</dbReference>
<dbReference type="PATRIC" id="fig|1207063.3.peg.1519"/>
<organism evidence="1 2">
    <name type="scientific">Oceanibaculum indicum P24</name>
    <dbReference type="NCBI Taxonomy" id="1207063"/>
    <lineage>
        <taxon>Bacteria</taxon>
        <taxon>Pseudomonadati</taxon>
        <taxon>Pseudomonadota</taxon>
        <taxon>Alphaproteobacteria</taxon>
        <taxon>Rhodospirillales</taxon>
        <taxon>Oceanibaculaceae</taxon>
        <taxon>Oceanibaculum</taxon>
    </lineage>
</organism>
<dbReference type="STRING" id="1207063.P24_07509"/>
<dbReference type="Gene3D" id="3.40.630.30">
    <property type="match status" value="1"/>
</dbReference>
<dbReference type="Proteomes" id="UP000006746">
    <property type="component" value="Unassembled WGS sequence"/>
</dbReference>
<sequence>MTATQVFFMPDDAPEERLTATVHARISEIGAAEWDRCAGPDNPFISHAFLSALEESGSVGTEATGWLPQHVALRDTADRLLACAPAYIKLHSQGEYVFDHGWADAFERAGGRYYPKLQVCVPFTPATGPRLLVSPGEDAGRLRPALVTALVQLCEQAGLSSLHVTFPTEPEYRQMGDLGLIRRMGQQYHWENRGYGSFEDFLGALNSRKRKQIRKERREAQDSGIAITAYSGSDLKPAHWDAFYRFYESTIDRKWGWPYLTRGFFDLLGEKLGERVVLFLGEDGTRPVCGALNLAGTDTLYGRNWGCDEHVKFLHFEACYYRAIDWAIEQGMARVEAGAQGPHKIQRGYLPAPTYSAHWIAHPGLAEAVARAMDRERPLVEREIAALTQEYSPYRQDSES</sequence>
<dbReference type="PANTHER" id="PTHR47017">
    <property type="entry name" value="ACYL-COA"/>
    <property type="match status" value="1"/>
</dbReference>
<keyword evidence="2" id="KW-1185">Reference proteome</keyword>